<dbReference type="RefSeq" id="WP_040008852.1">
    <property type="nucleotide sequence ID" value="NZ_CP009574.1"/>
</dbReference>
<evidence type="ECO:0000259" key="5">
    <source>
        <dbReference type="Pfam" id="PF00535"/>
    </source>
</evidence>
<evidence type="ECO:0000256" key="3">
    <source>
        <dbReference type="ARBA" id="ARBA00022679"/>
    </source>
</evidence>
<proteinExistence type="inferred from homology"/>
<accession>A0A097ENW3</accession>
<name>A0A097ENW3_9GAMM</name>
<keyword evidence="4" id="KW-1133">Transmembrane helix</keyword>
<evidence type="ECO:0000256" key="1">
    <source>
        <dbReference type="ARBA" id="ARBA00006739"/>
    </source>
</evidence>
<feature type="transmembrane region" description="Helical" evidence="4">
    <location>
        <begin position="364"/>
        <end position="382"/>
    </location>
</feature>
<feature type="transmembrane region" description="Helical" evidence="4">
    <location>
        <begin position="316"/>
        <end position="332"/>
    </location>
</feature>
<gene>
    <name evidence="6" type="ORF">LO80_04250</name>
</gene>
<dbReference type="OrthoDB" id="276604at2"/>
<feature type="domain" description="Glycosyltransferase 2-like" evidence="5">
    <location>
        <begin position="66"/>
        <end position="238"/>
    </location>
</feature>
<keyword evidence="4" id="KW-0472">Membrane</keyword>
<keyword evidence="7" id="KW-1185">Reference proteome</keyword>
<comment type="similarity">
    <text evidence="1">Belongs to the glycosyltransferase 2 family.</text>
</comment>
<evidence type="ECO:0000256" key="4">
    <source>
        <dbReference type="SAM" id="Phobius"/>
    </source>
</evidence>
<feature type="transmembrane region" description="Helical" evidence="4">
    <location>
        <begin position="394"/>
        <end position="420"/>
    </location>
</feature>
<dbReference type="Gene3D" id="3.90.550.10">
    <property type="entry name" value="Spore Coat Polysaccharide Biosynthesis Protein SpsA, Chain A"/>
    <property type="match status" value="1"/>
</dbReference>
<dbReference type="KEGG" id="frf:LO80_04250"/>
<dbReference type="PANTHER" id="PTHR43630">
    <property type="entry name" value="POLY-BETA-1,6-N-ACETYL-D-GLUCOSAMINE SYNTHASE"/>
    <property type="match status" value="1"/>
</dbReference>
<dbReference type="eggNOG" id="COG1215">
    <property type="taxonomic scope" value="Bacteria"/>
</dbReference>
<keyword evidence="3 6" id="KW-0808">Transferase</keyword>
<dbReference type="CDD" id="cd06423">
    <property type="entry name" value="CESA_like"/>
    <property type="match status" value="1"/>
</dbReference>
<evidence type="ECO:0000313" key="6">
    <source>
        <dbReference type="EMBL" id="AIT09256.1"/>
    </source>
</evidence>
<dbReference type="SUPFAM" id="SSF53448">
    <property type="entry name" value="Nucleotide-diphospho-sugar transferases"/>
    <property type="match status" value="1"/>
</dbReference>
<dbReference type="EMBL" id="CP009574">
    <property type="protein sequence ID" value="AIT09256.1"/>
    <property type="molecule type" value="Genomic_DNA"/>
</dbReference>
<feature type="transmembrane region" description="Helical" evidence="4">
    <location>
        <begin position="338"/>
        <end position="357"/>
    </location>
</feature>
<dbReference type="InterPro" id="IPR029044">
    <property type="entry name" value="Nucleotide-diphossugar_trans"/>
</dbReference>
<evidence type="ECO:0000313" key="7">
    <source>
        <dbReference type="Proteomes" id="UP000029672"/>
    </source>
</evidence>
<dbReference type="Proteomes" id="UP000029672">
    <property type="component" value="Chromosome"/>
</dbReference>
<dbReference type="STRING" id="1547445.LO80_04250"/>
<sequence>MDIIYVFYQHILVILSNPKDLFISVFTIAVLIEAPYTVFIFLGVLFAYFKQISSVTKREPYFPKVSCVITAYSEGADILFTLKTLEEQLYKGHIEVLILIDGADVNKETLDVAMKYKRNFRPNNRRSLKVIPKLHRGGHASSSNLGFNLSTGDIVIMLDGDTSVDNDMISNMVQQFADPNVVGCSGTLRVRNIKENLITRMQGVEYMLGIHMSRIGLASINSINNVSGAFGAFRKSFMKKTTRWRNGSAEDLDLTLRLQSYFKRHKHLKVVHSQDSIAHTDVPKTVWQLIKQRMRWDGDIYFIYIRRHLKKLLPKYLGWRTFFVTVFSGLFFHAVQPIIIVTSLVYSIFVFPIHVIIPVYILVYFYYLGINVFLFITFILLVSERKKQDLAMWYVLPFMPIYSIFLKFVATAAILSEFFIKTHRDSSMAPTWVNKKVK</sequence>
<keyword evidence="2" id="KW-0328">Glycosyltransferase</keyword>
<reference evidence="6 7" key="1">
    <citation type="submission" date="2014-10" db="EMBL/GenBank/DDBJ databases">
        <title>Whole genome sequence of Francisella endociliophora strain FSC1006, isolated from a laboratory culture of the marine ciliate Euplotes raikovi.</title>
        <authorList>
            <person name="Granberg M."/>
            <person name="Backman S."/>
            <person name="Lundmark E."/>
            <person name="Nilsson E."/>
            <person name="Karlsson E."/>
            <person name="Thelaus J."/>
            <person name="Ohrman C."/>
            <person name="Larkeryd A."/>
            <person name="Stenberg P."/>
        </authorList>
    </citation>
    <scope>NUCLEOTIDE SEQUENCE [LARGE SCALE GENOMIC DNA]</scope>
    <source>
        <strain evidence="6 7">FSC1006</strain>
    </source>
</reference>
<dbReference type="HOGENOM" id="CLU_023978_4_1_6"/>
<dbReference type="InterPro" id="IPR001173">
    <property type="entry name" value="Glyco_trans_2-like"/>
</dbReference>
<evidence type="ECO:0000256" key="2">
    <source>
        <dbReference type="ARBA" id="ARBA00022676"/>
    </source>
</evidence>
<organism evidence="6 7">
    <name type="scientific">Candidatus Francisella endociliophora</name>
    <dbReference type="NCBI Taxonomy" id="653937"/>
    <lineage>
        <taxon>Bacteria</taxon>
        <taxon>Pseudomonadati</taxon>
        <taxon>Pseudomonadota</taxon>
        <taxon>Gammaproteobacteria</taxon>
        <taxon>Thiotrichales</taxon>
        <taxon>Francisellaceae</taxon>
        <taxon>Francisella</taxon>
    </lineage>
</organism>
<dbReference type="GO" id="GO:0016757">
    <property type="term" value="F:glycosyltransferase activity"/>
    <property type="evidence" value="ECO:0007669"/>
    <property type="project" value="UniProtKB-KW"/>
</dbReference>
<dbReference type="PANTHER" id="PTHR43630:SF1">
    <property type="entry name" value="POLY-BETA-1,6-N-ACETYL-D-GLUCOSAMINE SYNTHASE"/>
    <property type="match status" value="1"/>
</dbReference>
<feature type="transmembrane region" description="Helical" evidence="4">
    <location>
        <begin position="21"/>
        <end position="49"/>
    </location>
</feature>
<dbReference type="AlphaFoldDB" id="A0A097ENW3"/>
<protein>
    <submittedName>
        <fullName evidence="6">Glycosyl transferase</fullName>
    </submittedName>
</protein>
<keyword evidence="4" id="KW-0812">Transmembrane</keyword>
<dbReference type="Pfam" id="PF00535">
    <property type="entry name" value="Glycos_transf_2"/>
    <property type="match status" value="1"/>
</dbReference>